<feature type="transmembrane region" description="Helical" evidence="1">
    <location>
        <begin position="20"/>
        <end position="41"/>
    </location>
</feature>
<name>A0ABP1RGU8_9HEXA</name>
<feature type="transmembrane region" description="Helical" evidence="1">
    <location>
        <begin position="142"/>
        <end position="166"/>
    </location>
</feature>
<keyword evidence="1" id="KW-1133">Transmembrane helix</keyword>
<comment type="caution">
    <text evidence="2">The sequence shown here is derived from an EMBL/GenBank/DDBJ whole genome shotgun (WGS) entry which is preliminary data.</text>
</comment>
<feature type="transmembrane region" description="Helical" evidence="1">
    <location>
        <begin position="178"/>
        <end position="203"/>
    </location>
</feature>
<dbReference type="Proteomes" id="UP001642540">
    <property type="component" value="Unassembled WGS sequence"/>
</dbReference>
<feature type="transmembrane region" description="Helical" evidence="1">
    <location>
        <begin position="86"/>
        <end position="105"/>
    </location>
</feature>
<keyword evidence="3" id="KW-1185">Reference proteome</keyword>
<evidence type="ECO:0000313" key="2">
    <source>
        <dbReference type="EMBL" id="CAL8127916.1"/>
    </source>
</evidence>
<keyword evidence="1" id="KW-0812">Transmembrane</keyword>
<keyword evidence="1" id="KW-0472">Membrane</keyword>
<reference evidence="2 3" key="1">
    <citation type="submission" date="2024-08" db="EMBL/GenBank/DDBJ databases">
        <authorList>
            <person name="Cucini C."/>
            <person name="Frati F."/>
        </authorList>
    </citation>
    <scope>NUCLEOTIDE SEQUENCE [LARGE SCALE GENOMIC DNA]</scope>
</reference>
<dbReference type="EMBL" id="CAXLJM020000072">
    <property type="protein sequence ID" value="CAL8127916.1"/>
    <property type="molecule type" value="Genomic_DNA"/>
</dbReference>
<proteinExistence type="predicted"/>
<accession>A0ABP1RGU8</accession>
<evidence type="ECO:0000256" key="1">
    <source>
        <dbReference type="SAM" id="Phobius"/>
    </source>
</evidence>
<evidence type="ECO:0000313" key="3">
    <source>
        <dbReference type="Proteomes" id="UP001642540"/>
    </source>
</evidence>
<gene>
    <name evidence="2" type="ORF">ODALV1_LOCUS22010</name>
</gene>
<protein>
    <submittedName>
        <fullName evidence="2">Uncharacterized protein</fullName>
    </submittedName>
</protein>
<sequence length="273" mass="31818">MNRVYFPHFDPNTNKKSHWIELGFIMIVSGFILLTIIYWIFAIAFPHSPNHFGSLLPHNAPLLLVVFVGLHPCYLILITYMNICVVYLTLFLYCFIVIPFITFELRVGRNKPYNSVKTLRRPPMLISAFRTVQVLQQRINQLIGYIFIPTQAVIGKIIVFSTFTIVKNGDSMLLSSKALVIGWSFAMGFCWSIILLAGGYLNLYGKRVLLSWKYHEWGSKREKLIMTKFRKSCKPIDLRYGNTYVMRRLNVLKFIRQLTRGIFRLFLMTGEKL</sequence>
<feature type="transmembrane region" description="Helical" evidence="1">
    <location>
        <begin position="62"/>
        <end position="80"/>
    </location>
</feature>
<organism evidence="2 3">
    <name type="scientific">Orchesella dallaii</name>
    <dbReference type="NCBI Taxonomy" id="48710"/>
    <lineage>
        <taxon>Eukaryota</taxon>
        <taxon>Metazoa</taxon>
        <taxon>Ecdysozoa</taxon>
        <taxon>Arthropoda</taxon>
        <taxon>Hexapoda</taxon>
        <taxon>Collembola</taxon>
        <taxon>Entomobryomorpha</taxon>
        <taxon>Entomobryoidea</taxon>
        <taxon>Orchesellidae</taxon>
        <taxon>Orchesellinae</taxon>
        <taxon>Orchesella</taxon>
    </lineage>
</organism>